<dbReference type="Proteomes" id="UP001056535">
    <property type="component" value="Chromosome"/>
</dbReference>
<proteinExistence type="predicted"/>
<evidence type="ECO:0000313" key="1">
    <source>
        <dbReference type="EMBL" id="USQ77789.1"/>
    </source>
</evidence>
<dbReference type="EMBL" id="CP099490">
    <property type="protein sequence ID" value="USQ77789.1"/>
    <property type="molecule type" value="Genomic_DNA"/>
</dbReference>
<dbReference type="RefSeq" id="WP_252623432.1">
    <property type="nucleotide sequence ID" value="NZ_CP099490.1"/>
</dbReference>
<evidence type="ECO:0000313" key="2">
    <source>
        <dbReference type="Proteomes" id="UP001056535"/>
    </source>
</evidence>
<organism evidence="1 2">
    <name type="scientific">Ornithinimicrobium cryptoxanthini</name>
    <dbReference type="NCBI Taxonomy" id="2934161"/>
    <lineage>
        <taxon>Bacteria</taxon>
        <taxon>Bacillati</taxon>
        <taxon>Actinomycetota</taxon>
        <taxon>Actinomycetes</taxon>
        <taxon>Micrococcales</taxon>
        <taxon>Ornithinimicrobiaceae</taxon>
        <taxon>Ornithinimicrobium</taxon>
    </lineage>
</organism>
<keyword evidence="2" id="KW-1185">Reference proteome</keyword>
<name>A0ABY4YM78_9MICO</name>
<gene>
    <name evidence="1" type="ORF">NF557_07815</name>
</gene>
<reference evidence="1" key="1">
    <citation type="submission" date="2022-06" db="EMBL/GenBank/DDBJ databases">
        <title>Ornithinimicrobium JY.X270.</title>
        <authorList>
            <person name="Huang Y."/>
        </authorList>
    </citation>
    <scope>NUCLEOTIDE SEQUENCE</scope>
    <source>
        <strain evidence="1">JY.X270</strain>
    </source>
</reference>
<protein>
    <submittedName>
        <fullName evidence="1">Uncharacterized protein</fullName>
    </submittedName>
</protein>
<accession>A0ABY4YM78</accession>
<sequence>MSLERQLGLEAEPLVAACSRWCAWQRFHPILGVCDDVHDLRAWVKQADPAEANEVLLALGEIGAVDGGDDPLASTVLLWLLLPGAIRMARSLLPLSDRIDELVAAQLWICVRTVSWRKRVRVASTVLMNTRREVLTDLGVSSSGRPRVFPTANVELLEGSPSPQDNDAAFDLLHSLLQEATSTGLVSRDDCQLLLRLAERSDAVRVACGHGGLLARSATSSVASEWGLSRSTITRRAQRALAALHHAYASEPRSA</sequence>